<reference evidence="1" key="1">
    <citation type="submission" date="2021-06" db="EMBL/GenBank/DDBJ databases">
        <title>Complete genome sequence of Nocardioides sp. G188.</title>
        <authorList>
            <person name="Im W.-T."/>
        </authorList>
    </citation>
    <scope>NUCLEOTIDE SEQUENCE</scope>
    <source>
        <strain evidence="1">G188</strain>
    </source>
</reference>
<dbReference type="EMBL" id="CP077062">
    <property type="protein sequence ID" value="QWZ09755.1"/>
    <property type="molecule type" value="Genomic_DNA"/>
</dbReference>
<dbReference type="Proteomes" id="UP000683575">
    <property type="component" value="Chromosome"/>
</dbReference>
<evidence type="ECO:0000313" key="1">
    <source>
        <dbReference type="EMBL" id="QWZ09755.1"/>
    </source>
</evidence>
<dbReference type="AlphaFoldDB" id="A0A975Y1Q3"/>
<dbReference type="NCBIfam" id="TIGR03843">
    <property type="entry name" value="SCO1664 family protein"/>
    <property type="match status" value="1"/>
</dbReference>
<accession>A0A975Y1Q3</accession>
<keyword evidence="2" id="KW-1185">Reference proteome</keyword>
<name>A0A975Y1Q3_9ACTN</name>
<gene>
    <name evidence="1" type="ORF">KRR39_08460</name>
</gene>
<organism evidence="1 2">
    <name type="scientific">Nocardioides panacis</name>
    <dbReference type="NCBI Taxonomy" id="2849501"/>
    <lineage>
        <taxon>Bacteria</taxon>
        <taxon>Bacillati</taxon>
        <taxon>Actinomycetota</taxon>
        <taxon>Actinomycetes</taxon>
        <taxon>Propionibacteriales</taxon>
        <taxon>Nocardioidaceae</taxon>
        <taxon>Nocardioides</taxon>
    </lineage>
</organism>
<protein>
    <submittedName>
        <fullName evidence="1">SCO1664 family protein</fullName>
    </submittedName>
</protein>
<proteinExistence type="predicted"/>
<evidence type="ECO:0000313" key="2">
    <source>
        <dbReference type="Proteomes" id="UP000683575"/>
    </source>
</evidence>
<dbReference type="RefSeq" id="WP_216941601.1">
    <property type="nucleotide sequence ID" value="NZ_CP077062.1"/>
</dbReference>
<dbReference type="KEGG" id="nps:KRR39_08460"/>
<sequence>MSSPAGETDEHELLNRGEIELQGRIMPASNATFFGTVTLDGVSIDCVYKPVAGERPLWDFPDGTLARREVAAYVVSEALGWDVVPPTVLRGDAPAGLGMVQAWREPDAGQDPVDLVPTGSAPEGYLHVLDAYDGDDRPVSLVHEDSVALRRMAVFDIVVNNADRKGGHVLAMPDGHRFGVDHGVAFNVEDKLRTVLWGWARQPLDPEDAAGVRSLLDRLATPTSELAVLLGDLLDADEVLTTRLRCEALLRRNAMPMPSGGGPSIPWPAF</sequence>
<dbReference type="InterPro" id="IPR022292">
    <property type="entry name" value="CHP03843"/>
</dbReference>